<reference evidence="2" key="1">
    <citation type="journal article" date="2017" name="Genome Biol.">
        <title>Comparative genomics reveals high biological diversity and specific adaptations in the industrially and medically important fungal genus Aspergillus.</title>
        <authorList>
            <person name="de Vries R.P."/>
            <person name="Riley R."/>
            <person name="Wiebenga A."/>
            <person name="Aguilar-Osorio G."/>
            <person name="Amillis S."/>
            <person name="Uchima C.A."/>
            <person name="Anderluh G."/>
            <person name="Asadollahi M."/>
            <person name="Askin M."/>
            <person name="Barry K."/>
            <person name="Battaglia E."/>
            <person name="Bayram O."/>
            <person name="Benocci T."/>
            <person name="Braus-Stromeyer S.A."/>
            <person name="Caldana C."/>
            <person name="Canovas D."/>
            <person name="Cerqueira G.C."/>
            <person name="Chen F."/>
            <person name="Chen W."/>
            <person name="Choi C."/>
            <person name="Clum A."/>
            <person name="Dos Santos R.A."/>
            <person name="Damasio A.R."/>
            <person name="Diallinas G."/>
            <person name="Emri T."/>
            <person name="Fekete E."/>
            <person name="Flipphi M."/>
            <person name="Freyberg S."/>
            <person name="Gallo A."/>
            <person name="Gournas C."/>
            <person name="Habgood R."/>
            <person name="Hainaut M."/>
            <person name="Harispe M.L."/>
            <person name="Henrissat B."/>
            <person name="Hilden K.S."/>
            <person name="Hope R."/>
            <person name="Hossain A."/>
            <person name="Karabika E."/>
            <person name="Karaffa L."/>
            <person name="Karanyi Z."/>
            <person name="Krasevec N."/>
            <person name="Kuo A."/>
            <person name="Kusch H."/>
            <person name="LaButti K."/>
            <person name="Lagendijk E.L."/>
            <person name="Lapidus A."/>
            <person name="Levasseur A."/>
            <person name="Lindquist E."/>
            <person name="Lipzen A."/>
            <person name="Logrieco A.F."/>
            <person name="MacCabe A."/>
            <person name="Maekelae M.R."/>
            <person name="Malavazi I."/>
            <person name="Melin P."/>
            <person name="Meyer V."/>
            <person name="Mielnichuk N."/>
            <person name="Miskei M."/>
            <person name="Molnar A.P."/>
            <person name="Mule G."/>
            <person name="Ngan C.Y."/>
            <person name="Orejas M."/>
            <person name="Orosz E."/>
            <person name="Ouedraogo J.P."/>
            <person name="Overkamp K.M."/>
            <person name="Park H.-S."/>
            <person name="Perrone G."/>
            <person name="Piumi F."/>
            <person name="Punt P.J."/>
            <person name="Ram A.F."/>
            <person name="Ramon A."/>
            <person name="Rauscher S."/>
            <person name="Record E."/>
            <person name="Riano-Pachon D.M."/>
            <person name="Robert V."/>
            <person name="Roehrig J."/>
            <person name="Ruller R."/>
            <person name="Salamov A."/>
            <person name="Salih N.S."/>
            <person name="Samson R.A."/>
            <person name="Sandor E."/>
            <person name="Sanguinetti M."/>
            <person name="Schuetze T."/>
            <person name="Sepcic K."/>
            <person name="Shelest E."/>
            <person name="Sherlock G."/>
            <person name="Sophianopoulou V."/>
            <person name="Squina F.M."/>
            <person name="Sun H."/>
            <person name="Susca A."/>
            <person name="Todd R.B."/>
            <person name="Tsang A."/>
            <person name="Unkles S.E."/>
            <person name="van de Wiele N."/>
            <person name="van Rossen-Uffink D."/>
            <person name="Oliveira J.V."/>
            <person name="Vesth T.C."/>
            <person name="Visser J."/>
            <person name="Yu J.-H."/>
            <person name="Zhou M."/>
            <person name="Andersen M.R."/>
            <person name="Archer D.B."/>
            <person name="Baker S.E."/>
            <person name="Benoit I."/>
            <person name="Brakhage A.A."/>
            <person name="Braus G.H."/>
            <person name="Fischer R."/>
            <person name="Frisvad J.C."/>
            <person name="Goldman G.H."/>
            <person name="Houbraken J."/>
            <person name="Oakley B."/>
            <person name="Pocsi I."/>
            <person name="Scazzocchio C."/>
            <person name="Seiboth B."/>
            <person name="vanKuyk P.A."/>
            <person name="Wortman J."/>
            <person name="Dyer P.S."/>
            <person name="Grigoriev I.V."/>
        </authorList>
    </citation>
    <scope>NUCLEOTIDE SEQUENCE [LARGE SCALE GENOMIC DNA]</scope>
    <source>
        <strain evidence="2">CBS 106.47</strain>
    </source>
</reference>
<dbReference type="VEuPathDB" id="FungiDB:ASPFODRAFT_53503"/>
<dbReference type="AlphaFoldDB" id="A0A1M3T0R5"/>
<protein>
    <submittedName>
        <fullName evidence="1">Uncharacterized protein</fullName>
    </submittedName>
</protein>
<evidence type="ECO:0000313" key="2">
    <source>
        <dbReference type="Proteomes" id="UP000184063"/>
    </source>
</evidence>
<dbReference type="EMBL" id="KV878256">
    <property type="protein sequence ID" value="OJZ80350.1"/>
    <property type="molecule type" value="Genomic_DNA"/>
</dbReference>
<accession>A0A1M3T0R5</accession>
<gene>
    <name evidence="1" type="ORF">ASPFODRAFT_53503</name>
</gene>
<sequence>MPDIVLDLLHEAVETNKRSSMARGGPFHPPREYASLETPILLTGRLSDRDKQNQLPYQWRATTRLKRLGFGMVYHLL</sequence>
<name>A0A1M3T0R5_ASPLC</name>
<organism evidence="1 2">
    <name type="scientific">Aspergillus luchuensis (strain CBS 106.47)</name>
    <dbReference type="NCBI Taxonomy" id="1137211"/>
    <lineage>
        <taxon>Eukaryota</taxon>
        <taxon>Fungi</taxon>
        <taxon>Dikarya</taxon>
        <taxon>Ascomycota</taxon>
        <taxon>Pezizomycotina</taxon>
        <taxon>Eurotiomycetes</taxon>
        <taxon>Eurotiomycetidae</taxon>
        <taxon>Eurotiales</taxon>
        <taxon>Aspergillaceae</taxon>
        <taxon>Aspergillus</taxon>
        <taxon>Aspergillus subgen. Circumdati</taxon>
    </lineage>
</organism>
<evidence type="ECO:0000313" key="1">
    <source>
        <dbReference type="EMBL" id="OJZ80350.1"/>
    </source>
</evidence>
<dbReference type="Proteomes" id="UP000184063">
    <property type="component" value="Unassembled WGS sequence"/>
</dbReference>
<proteinExistence type="predicted"/>